<feature type="domain" description="GST N-terminal" evidence="1">
    <location>
        <begin position="1"/>
        <end position="75"/>
    </location>
</feature>
<name>A0A1H2TQ58_9RHOB</name>
<dbReference type="PROSITE" id="PS50404">
    <property type="entry name" value="GST_NTER"/>
    <property type="match status" value="1"/>
</dbReference>
<evidence type="ECO:0000259" key="1">
    <source>
        <dbReference type="PROSITE" id="PS50404"/>
    </source>
</evidence>
<dbReference type="InterPro" id="IPR010987">
    <property type="entry name" value="Glutathione-S-Trfase_C-like"/>
</dbReference>
<dbReference type="Proteomes" id="UP000199118">
    <property type="component" value="Unassembled WGS sequence"/>
</dbReference>
<feature type="domain" description="GST C-terminal" evidence="2">
    <location>
        <begin position="79"/>
        <end position="202"/>
    </location>
</feature>
<dbReference type="PANTHER" id="PTHR44051:SF8">
    <property type="entry name" value="GLUTATHIONE S-TRANSFERASE GSTA"/>
    <property type="match status" value="1"/>
</dbReference>
<protein>
    <submittedName>
        <fullName evidence="3">Glutathione S-transferase</fullName>
    </submittedName>
</protein>
<dbReference type="Gene3D" id="1.20.1050.10">
    <property type="match status" value="1"/>
</dbReference>
<dbReference type="STRING" id="356660.SAMN05444336_1011074"/>
<dbReference type="OrthoDB" id="9810080at2"/>
<dbReference type="PANTHER" id="PTHR44051">
    <property type="entry name" value="GLUTATHIONE S-TRANSFERASE-RELATED"/>
    <property type="match status" value="1"/>
</dbReference>
<dbReference type="EMBL" id="FNMZ01000001">
    <property type="protein sequence ID" value="SDW46001.1"/>
    <property type="molecule type" value="Genomic_DNA"/>
</dbReference>
<dbReference type="InterPro" id="IPR036282">
    <property type="entry name" value="Glutathione-S-Trfase_C_sf"/>
</dbReference>
<keyword evidence="4" id="KW-1185">Reference proteome</keyword>
<dbReference type="SUPFAM" id="SSF47616">
    <property type="entry name" value="GST C-terminal domain-like"/>
    <property type="match status" value="1"/>
</dbReference>
<reference evidence="3 4" key="1">
    <citation type="submission" date="2016-10" db="EMBL/GenBank/DDBJ databases">
        <authorList>
            <person name="de Groot N.N."/>
        </authorList>
    </citation>
    <scope>NUCLEOTIDE SEQUENCE [LARGE SCALE GENOMIC DNA]</scope>
    <source>
        <strain evidence="3 4">DSM 17890</strain>
    </source>
</reference>
<gene>
    <name evidence="3" type="ORF">SAMN05444336_1011074</name>
</gene>
<dbReference type="RefSeq" id="WP_092680044.1">
    <property type="nucleotide sequence ID" value="NZ_FNMZ01000001.1"/>
</dbReference>
<dbReference type="GO" id="GO:0016740">
    <property type="term" value="F:transferase activity"/>
    <property type="evidence" value="ECO:0007669"/>
    <property type="project" value="UniProtKB-KW"/>
</dbReference>
<dbReference type="InterPro" id="IPR040079">
    <property type="entry name" value="Glutathione_S-Trfase"/>
</dbReference>
<dbReference type="Gene3D" id="3.40.30.10">
    <property type="entry name" value="Glutaredoxin"/>
    <property type="match status" value="1"/>
</dbReference>
<organism evidence="3 4">
    <name type="scientific">Albimonas donghaensis</name>
    <dbReference type="NCBI Taxonomy" id="356660"/>
    <lineage>
        <taxon>Bacteria</taxon>
        <taxon>Pseudomonadati</taxon>
        <taxon>Pseudomonadota</taxon>
        <taxon>Alphaproteobacteria</taxon>
        <taxon>Rhodobacterales</taxon>
        <taxon>Paracoccaceae</taxon>
        <taxon>Albimonas</taxon>
    </lineage>
</organism>
<dbReference type="AlphaFoldDB" id="A0A1H2TQ58"/>
<dbReference type="InterPro" id="IPR004045">
    <property type="entry name" value="Glutathione_S-Trfase_N"/>
</dbReference>
<evidence type="ECO:0000313" key="4">
    <source>
        <dbReference type="Proteomes" id="UP000199118"/>
    </source>
</evidence>
<dbReference type="CDD" id="cd03046">
    <property type="entry name" value="GST_N_GTT1_like"/>
    <property type="match status" value="1"/>
</dbReference>
<dbReference type="InterPro" id="IPR036249">
    <property type="entry name" value="Thioredoxin-like_sf"/>
</dbReference>
<dbReference type="PROSITE" id="PS50405">
    <property type="entry name" value="GST_CTER"/>
    <property type="match status" value="1"/>
</dbReference>
<proteinExistence type="predicted"/>
<sequence length="204" mass="22648">MYTVVGDPRNRTRRVMWMLEELAQPYRLEIAEPQSDRLRAVNFTGKAPALLVEGTALGDSVAIVTFLADRHGALTHPAGTLERARQDGATQFIVDELEGACWTAAKNRFLHPEDKRADVEPTCRFEWDMALERLDCRLGDAPHLAGEDFTIPDLLAGHTLRWGMKMFGWPAPEGRLAAYHARISDRPAMAAAIERGRQALAAAS</sequence>
<keyword evidence="3" id="KW-0808">Transferase</keyword>
<dbReference type="SUPFAM" id="SSF52833">
    <property type="entry name" value="Thioredoxin-like"/>
    <property type="match status" value="1"/>
</dbReference>
<evidence type="ECO:0000313" key="3">
    <source>
        <dbReference type="EMBL" id="SDW46001.1"/>
    </source>
</evidence>
<dbReference type="Pfam" id="PF13417">
    <property type="entry name" value="GST_N_3"/>
    <property type="match status" value="1"/>
</dbReference>
<accession>A0A1H2TQ58</accession>
<dbReference type="SFLD" id="SFLDS00019">
    <property type="entry name" value="Glutathione_Transferase_(cytos"/>
    <property type="match status" value="1"/>
</dbReference>
<evidence type="ECO:0000259" key="2">
    <source>
        <dbReference type="PROSITE" id="PS50405"/>
    </source>
</evidence>